<keyword evidence="3" id="KW-1185">Reference proteome</keyword>
<name>A0ABR3T7F0_9PEZI</name>
<gene>
    <name evidence="2" type="ORF">SLS58_010256</name>
</gene>
<feature type="region of interest" description="Disordered" evidence="1">
    <location>
        <begin position="1"/>
        <end position="26"/>
    </location>
</feature>
<organism evidence="2 3">
    <name type="scientific">Diplodia intermedia</name>
    <dbReference type="NCBI Taxonomy" id="856260"/>
    <lineage>
        <taxon>Eukaryota</taxon>
        <taxon>Fungi</taxon>
        <taxon>Dikarya</taxon>
        <taxon>Ascomycota</taxon>
        <taxon>Pezizomycotina</taxon>
        <taxon>Dothideomycetes</taxon>
        <taxon>Dothideomycetes incertae sedis</taxon>
        <taxon>Botryosphaeriales</taxon>
        <taxon>Botryosphaeriaceae</taxon>
        <taxon>Diplodia</taxon>
    </lineage>
</organism>
<reference evidence="2 3" key="1">
    <citation type="journal article" date="2023" name="Plant Dis.">
        <title>First Report of Diplodia intermedia Causing Canker and Dieback Diseases on Apple Trees in Canada.</title>
        <authorList>
            <person name="Ellouze W."/>
            <person name="Ilyukhin E."/>
            <person name="Sulman M."/>
            <person name="Ali S."/>
        </authorList>
    </citation>
    <scope>NUCLEOTIDE SEQUENCE [LARGE SCALE GENOMIC DNA]</scope>
    <source>
        <strain evidence="2 3">M45-28</strain>
    </source>
</reference>
<protein>
    <submittedName>
        <fullName evidence="2">Uncharacterized protein</fullName>
    </submittedName>
</protein>
<dbReference type="Proteomes" id="UP001521184">
    <property type="component" value="Unassembled WGS sequence"/>
</dbReference>
<evidence type="ECO:0000313" key="3">
    <source>
        <dbReference type="Proteomes" id="UP001521184"/>
    </source>
</evidence>
<evidence type="ECO:0000256" key="1">
    <source>
        <dbReference type="SAM" id="MobiDB-lite"/>
    </source>
</evidence>
<accession>A0ABR3T7F0</accession>
<feature type="compositionally biased region" description="Polar residues" evidence="1">
    <location>
        <begin position="1"/>
        <end position="15"/>
    </location>
</feature>
<proteinExistence type="predicted"/>
<sequence>MQSFQRPEEQGTTNAAADGKNERDSSLWSSNLVILPTHLKERLAANAPATSKAWRDFVVAKLTGGDANEQEQNAELVQELNDMTEDGLV</sequence>
<dbReference type="EMBL" id="JAKEKT020000115">
    <property type="protein sequence ID" value="KAL1635447.1"/>
    <property type="molecule type" value="Genomic_DNA"/>
</dbReference>
<evidence type="ECO:0000313" key="2">
    <source>
        <dbReference type="EMBL" id="KAL1635447.1"/>
    </source>
</evidence>
<comment type="caution">
    <text evidence="2">The sequence shown here is derived from an EMBL/GenBank/DDBJ whole genome shotgun (WGS) entry which is preliminary data.</text>
</comment>